<accession>A0ABV3SXJ1</accession>
<gene>
    <name evidence="4" type="ORF">AB3X52_05565</name>
</gene>
<dbReference type="SMART" id="SM00421">
    <property type="entry name" value="HTH_LUXR"/>
    <property type="match status" value="1"/>
</dbReference>
<dbReference type="SUPFAM" id="SSF48452">
    <property type="entry name" value="TPR-like"/>
    <property type="match status" value="1"/>
</dbReference>
<dbReference type="Pfam" id="PF13191">
    <property type="entry name" value="AAA_16"/>
    <property type="match status" value="1"/>
</dbReference>
<dbReference type="Pfam" id="PF00196">
    <property type="entry name" value="GerE"/>
    <property type="match status" value="1"/>
</dbReference>
<proteinExistence type="predicted"/>
<reference evidence="4 5" key="1">
    <citation type="submission" date="2024-07" db="EMBL/GenBank/DDBJ databases">
        <authorList>
            <person name="Lee S."/>
            <person name="Kang M."/>
        </authorList>
    </citation>
    <scope>NUCLEOTIDE SEQUENCE [LARGE SCALE GENOMIC DNA]</scope>
    <source>
        <strain evidence="4 5">DS6</strain>
    </source>
</reference>
<evidence type="ECO:0000259" key="3">
    <source>
        <dbReference type="PROSITE" id="PS50043"/>
    </source>
</evidence>
<evidence type="ECO:0000256" key="1">
    <source>
        <dbReference type="ARBA" id="ARBA00022741"/>
    </source>
</evidence>
<dbReference type="SUPFAM" id="SSF46894">
    <property type="entry name" value="C-terminal effector domain of the bipartite response regulators"/>
    <property type="match status" value="1"/>
</dbReference>
<dbReference type="CDD" id="cd06170">
    <property type="entry name" value="LuxR_C_like"/>
    <property type="match status" value="1"/>
</dbReference>
<dbReference type="PROSITE" id="PS00622">
    <property type="entry name" value="HTH_LUXR_1"/>
    <property type="match status" value="1"/>
</dbReference>
<feature type="domain" description="HTH luxR-type" evidence="3">
    <location>
        <begin position="812"/>
        <end position="877"/>
    </location>
</feature>
<comment type="caution">
    <text evidence="4">The sequence shown here is derived from an EMBL/GenBank/DDBJ whole genome shotgun (WGS) entry which is preliminary data.</text>
</comment>
<dbReference type="InterPro" id="IPR000792">
    <property type="entry name" value="Tscrpt_reg_LuxR_C"/>
</dbReference>
<dbReference type="Proteomes" id="UP001556631">
    <property type="component" value="Unassembled WGS sequence"/>
</dbReference>
<dbReference type="RefSeq" id="WP_367992121.1">
    <property type="nucleotide sequence ID" value="NZ_JBFPJR010000007.1"/>
</dbReference>
<dbReference type="InterPro" id="IPR027417">
    <property type="entry name" value="P-loop_NTPase"/>
</dbReference>
<dbReference type="InterPro" id="IPR036388">
    <property type="entry name" value="WH-like_DNA-bd_sf"/>
</dbReference>
<protein>
    <submittedName>
        <fullName evidence="4">AAA family ATPase</fullName>
    </submittedName>
</protein>
<dbReference type="PRINTS" id="PR00038">
    <property type="entry name" value="HTHLUXR"/>
</dbReference>
<dbReference type="PROSITE" id="PS50043">
    <property type="entry name" value="HTH_LUXR_2"/>
    <property type="match status" value="1"/>
</dbReference>
<dbReference type="Gene3D" id="1.10.10.10">
    <property type="entry name" value="Winged helix-like DNA-binding domain superfamily/Winged helix DNA-binding domain"/>
    <property type="match status" value="1"/>
</dbReference>
<dbReference type="Gene3D" id="1.25.40.10">
    <property type="entry name" value="Tetratricopeptide repeat domain"/>
    <property type="match status" value="1"/>
</dbReference>
<evidence type="ECO:0000313" key="5">
    <source>
        <dbReference type="Proteomes" id="UP001556631"/>
    </source>
</evidence>
<dbReference type="InterPro" id="IPR041664">
    <property type="entry name" value="AAA_16"/>
</dbReference>
<keyword evidence="1" id="KW-0547">Nucleotide-binding</keyword>
<dbReference type="PANTHER" id="PTHR16305:SF35">
    <property type="entry name" value="TRANSCRIPTIONAL ACTIVATOR DOMAIN"/>
    <property type="match status" value="1"/>
</dbReference>
<dbReference type="EMBL" id="JBFPJR010000007">
    <property type="protein sequence ID" value="MEX0427082.1"/>
    <property type="molecule type" value="Genomic_DNA"/>
</dbReference>
<sequence length="887" mass="94159">MGGRLLERSDELTALGAAARSAARGNGTVVLVHGEAGIGKTSLVRALHARLPAQARLLVGYCDALSTPRALGPFRDLVGSVGAELSAALRTGERDRVMAALPAELAREAATMLVLEDVHWADEGTLDTLRFLARRITTLPVALVLTYRDDELVRDHPLGTLLGDLAQAGPVLRLPLRRLSPEAVAVAVADARHADGDADRSVDPAAVYALTDGNPYFVSEIVASARGAEVPPTVVDAVLGRLRRLEPAAQDLLEQLAVVPGAVERELADALVPGSWGRLRTAEERGLLTVRPEVVSFRHELTRRAVADSLPGSRRVELERSALAALESLEHPDVSRLVHHAVACGDVDAVVRHGPVAAREASASGAHREAVAHYETVLAHDDRFGPTERASLWEAYAIELYTVGRASVPAEQRAVALRQGLPDLGALGFSLRWLSRMAWFDGHRQLAEAAAREASDVAARADDPRLLALCLSNQSQLAMLANDNDDAIPLATRAIGLARRLGDAPILSHALNNLGTSLMRGSPDAGRAHLEEAIAVARQVDDHEDACRAYVNLAWGLLDVFDLAGAEPLLVEGSALAERVEFLNFWQYLQGLWARFALARADWAGARDAASRIPVTAAPARAVALTVLAAVAVRTGRAEAAQLVRDARAHAERLAELQRTGPVAAVALEEAWLHGGGPAAVEAALPVYADAVALGDPALRAELAYRLGKAGAPVPVRDLRDLVVSTPSGEVAATPYALQAVGRSREAAYAWRAAGCPYHEAEALADLDDEEALLAALTMLDRLDAAPLARHVRRRLRARGTVHVPRGPAAPTRADPAGLTARQRDVLALVGEGLTNAEIAERLVVSVRTVDSHVAAILLKLGVATRREAAARYASRLEVGSGDLGSR</sequence>
<keyword evidence="2" id="KW-0067">ATP-binding</keyword>
<keyword evidence="5" id="KW-1185">Reference proteome</keyword>
<evidence type="ECO:0000313" key="4">
    <source>
        <dbReference type="EMBL" id="MEX0427082.1"/>
    </source>
</evidence>
<dbReference type="InterPro" id="IPR011990">
    <property type="entry name" value="TPR-like_helical_dom_sf"/>
</dbReference>
<dbReference type="PANTHER" id="PTHR16305">
    <property type="entry name" value="TESTICULAR SOLUBLE ADENYLYL CYCLASE"/>
    <property type="match status" value="1"/>
</dbReference>
<name>A0ABV3SXJ1_9ACTN</name>
<evidence type="ECO:0000256" key="2">
    <source>
        <dbReference type="ARBA" id="ARBA00022840"/>
    </source>
</evidence>
<dbReference type="SUPFAM" id="SSF52540">
    <property type="entry name" value="P-loop containing nucleoside triphosphate hydrolases"/>
    <property type="match status" value="1"/>
</dbReference>
<organism evidence="4 5">
    <name type="scientific">Nocardioides eburneus</name>
    <dbReference type="NCBI Taxonomy" id="3231482"/>
    <lineage>
        <taxon>Bacteria</taxon>
        <taxon>Bacillati</taxon>
        <taxon>Actinomycetota</taxon>
        <taxon>Actinomycetes</taxon>
        <taxon>Propionibacteriales</taxon>
        <taxon>Nocardioidaceae</taxon>
        <taxon>Nocardioides</taxon>
    </lineage>
</organism>
<dbReference type="InterPro" id="IPR016032">
    <property type="entry name" value="Sig_transdc_resp-reg_C-effctor"/>
</dbReference>
<dbReference type="Gene3D" id="3.40.50.300">
    <property type="entry name" value="P-loop containing nucleotide triphosphate hydrolases"/>
    <property type="match status" value="1"/>
</dbReference>